<evidence type="ECO:0000256" key="7">
    <source>
        <dbReference type="ARBA" id="ARBA00022692"/>
    </source>
</evidence>
<evidence type="ECO:0000256" key="10">
    <source>
        <dbReference type="ARBA" id="ARBA00023136"/>
    </source>
</evidence>
<dbReference type="SUPFAM" id="SSF51445">
    <property type="entry name" value="(Trans)glycosidases"/>
    <property type="match status" value="1"/>
</dbReference>
<evidence type="ECO:0000256" key="9">
    <source>
        <dbReference type="ARBA" id="ARBA00022989"/>
    </source>
</evidence>
<feature type="transmembrane region" description="Helical" evidence="12">
    <location>
        <begin position="220"/>
        <end position="239"/>
    </location>
</feature>
<feature type="transmembrane region" description="Helical" evidence="12">
    <location>
        <begin position="99"/>
        <end position="120"/>
    </location>
</feature>
<dbReference type="Proteomes" id="UP001158576">
    <property type="component" value="Chromosome PAR"/>
</dbReference>
<evidence type="ECO:0000256" key="12">
    <source>
        <dbReference type="SAM" id="Phobius"/>
    </source>
</evidence>
<feature type="transmembrane region" description="Helical" evidence="12">
    <location>
        <begin position="370"/>
        <end position="391"/>
    </location>
</feature>
<dbReference type="EMBL" id="OU015568">
    <property type="protein sequence ID" value="CAG5077508.1"/>
    <property type="molecule type" value="Genomic_DNA"/>
</dbReference>
<sequence>MDFWDCTGIFLILSGFKILLAQKYDLYHSTDFDVHRNWLAITHSKPISEWYFEATSEWTLDYPPFFAYFEKILSKYAAKFDPLLVKIQKDPISTDYVVLFQKMSVVLTDVFVLFGAYFFCKSFKSRNNNLEVAFLIICNAALFVIDHIHFQYNGMIIGLLLCFLAAFFDGKLKTAAFLFSCLLHLKHLFLYVAPFVGIAFLQQLNSSRLRSGPKAALSQFISIALIVISVSSVSLFPFLSQLDQLVSRLFPFKRGLTHSYWAGNFWALYNFFDLILARFGGMKSGLTSGLVGEFSHQVLPNVPPLATFILTFASMIPALFKLWNKPEKKTWILSFCSIALSSFLFGWHVHEKAILLALVPASGLMLLEKNLFRIFGILMVAGVSGVLPLIYTEFEQSIVIPIFILYLLTTLLFFQADYQKMHLLEKLYIISSVPTVAFVQIWSKLLLPSLPFLPLLIQSLYTALGVHYSFILINLELFSVDSWGLISSIENVTASGDRFFGSNWATQRNHHQDGNEQILGFITQFFGDQPWIKNQSEDAFWNFVYLSQTVQSICTSSQANFYRSRAGLKGTMGALYWQLNDVWPTVSWSSLDHSKNWKPLHHQIKKSFNSDLSLITNVNENDQLEIYAVSDNEAKRGRLKVQTRSWTSFEVSGEEDLGEFELKMLESNLLVTKNVGYLLNKMNCPYGKWNECFYTVTFKTDEDKLFSTWQSSVPIREIHTFNHLNASISISSCEEKIDKSLQLTLESALPQPFVWLETKFRGKWDENFLLITEKLTSVTFKPAGVESISCDDFLKNTKIFYPSKVLVEPPKPSETNRAKLIFVIFSILIAVSCIACCFACMCSGAGKEKIEQSRNLKFGKLPPRVANRRKYRQL</sequence>
<reference evidence="14 15" key="1">
    <citation type="submission" date="2021-04" db="EMBL/GenBank/DDBJ databases">
        <authorList>
            <person name="Bliznina A."/>
        </authorList>
    </citation>
    <scope>NUCLEOTIDE SEQUENCE [LARGE SCALE GENOMIC DNA]</scope>
</reference>
<evidence type="ECO:0000313" key="14">
    <source>
        <dbReference type="EMBL" id="CAG5077508.1"/>
    </source>
</evidence>
<dbReference type="Pfam" id="PF17753">
    <property type="entry name" value="Ig_mannosidase"/>
    <property type="match status" value="1"/>
</dbReference>
<dbReference type="EC" id="2.4.1.265" evidence="4"/>
<feature type="transmembrane region" description="Helical" evidence="12">
    <location>
        <begin position="175"/>
        <end position="200"/>
    </location>
</feature>
<dbReference type="InterPro" id="IPR004856">
    <property type="entry name" value="Glyco_trans_ALG6/ALG8"/>
</dbReference>
<feature type="transmembrane region" description="Helical" evidence="12">
    <location>
        <begin position="820"/>
        <end position="845"/>
    </location>
</feature>
<evidence type="ECO:0000256" key="5">
    <source>
        <dbReference type="ARBA" id="ARBA00022676"/>
    </source>
</evidence>
<comment type="pathway">
    <text evidence="2">Protein modification; protein glycosylation.</text>
</comment>
<keyword evidence="15" id="KW-1185">Reference proteome</keyword>
<dbReference type="InterPro" id="IPR041625">
    <property type="entry name" value="Beta-mannosidase_Ig"/>
</dbReference>
<organism evidence="14 15">
    <name type="scientific">Oikopleura dioica</name>
    <name type="common">Tunicate</name>
    <dbReference type="NCBI Taxonomy" id="34765"/>
    <lineage>
        <taxon>Eukaryota</taxon>
        <taxon>Metazoa</taxon>
        <taxon>Chordata</taxon>
        <taxon>Tunicata</taxon>
        <taxon>Appendicularia</taxon>
        <taxon>Copelata</taxon>
        <taxon>Oikopleuridae</taxon>
        <taxon>Oikopleura</taxon>
    </lineage>
</organism>
<keyword evidence="8" id="KW-0256">Endoplasmic reticulum</keyword>
<feature type="transmembrane region" description="Helical" evidence="12">
    <location>
        <begin position="260"/>
        <end position="281"/>
    </location>
</feature>
<feature type="transmembrane region" description="Helical" evidence="12">
    <location>
        <begin position="151"/>
        <end position="168"/>
    </location>
</feature>
<dbReference type="Pfam" id="PF03155">
    <property type="entry name" value="Alg6_Alg8"/>
    <property type="match status" value="1"/>
</dbReference>
<gene>
    <name evidence="14" type="ORF">OKIOD_LOCUS295</name>
</gene>
<evidence type="ECO:0000256" key="11">
    <source>
        <dbReference type="ARBA" id="ARBA00030499"/>
    </source>
</evidence>
<dbReference type="InterPro" id="IPR017853">
    <property type="entry name" value="GH"/>
</dbReference>
<evidence type="ECO:0000259" key="13">
    <source>
        <dbReference type="Pfam" id="PF17753"/>
    </source>
</evidence>
<keyword evidence="7 12" id="KW-0812">Transmembrane</keyword>
<accession>A0ABN7RHD1</accession>
<dbReference type="Gene3D" id="3.20.20.80">
    <property type="entry name" value="Glycosidases"/>
    <property type="match status" value="1"/>
</dbReference>
<evidence type="ECO:0000256" key="1">
    <source>
        <dbReference type="ARBA" id="ARBA00004477"/>
    </source>
</evidence>
<evidence type="ECO:0000256" key="8">
    <source>
        <dbReference type="ARBA" id="ARBA00022824"/>
    </source>
</evidence>
<dbReference type="PANTHER" id="PTHR12413">
    <property type="entry name" value="DOLICHYL GLYCOSYLTRANSFERASE"/>
    <property type="match status" value="1"/>
</dbReference>
<proteinExistence type="inferred from homology"/>
<dbReference type="PANTHER" id="PTHR12413:SF2">
    <property type="entry name" value="DOLICHYL PYROPHOSPHATE GLC1MAN9GLCNAC2 ALPHA-1,3-GLUCOSYLTRANSFERASE-RELATED"/>
    <property type="match status" value="1"/>
</dbReference>
<keyword evidence="5" id="KW-0328">Glycosyltransferase</keyword>
<evidence type="ECO:0000256" key="3">
    <source>
        <dbReference type="ARBA" id="ARBA00008715"/>
    </source>
</evidence>
<evidence type="ECO:0000256" key="2">
    <source>
        <dbReference type="ARBA" id="ARBA00004922"/>
    </source>
</evidence>
<protein>
    <recommendedName>
        <fullName evidence="4">dolichyl-P-Glc:Glc1Man9GlcNAc2-PP-dolichol alpha-1,3-glucosyltransferase</fullName>
        <ecNumber evidence="4">2.4.1.265</ecNumber>
    </recommendedName>
    <alternativeName>
        <fullName evidence="11">Asparagine-linked glycosylation protein 8 homolog</fullName>
    </alternativeName>
</protein>
<keyword evidence="6" id="KW-0808">Transferase</keyword>
<keyword evidence="10 12" id="KW-0472">Membrane</keyword>
<evidence type="ECO:0000313" key="15">
    <source>
        <dbReference type="Proteomes" id="UP001158576"/>
    </source>
</evidence>
<feature type="transmembrane region" description="Helical" evidence="12">
    <location>
        <begin position="332"/>
        <end position="350"/>
    </location>
</feature>
<comment type="subcellular location">
    <subcellularLocation>
        <location evidence="1">Endoplasmic reticulum membrane</location>
        <topology evidence="1">Multi-pass membrane protein</topology>
    </subcellularLocation>
</comment>
<evidence type="ECO:0000256" key="6">
    <source>
        <dbReference type="ARBA" id="ARBA00022679"/>
    </source>
</evidence>
<feature type="transmembrane region" description="Helical" evidence="12">
    <location>
        <begin position="398"/>
        <end position="416"/>
    </location>
</feature>
<feature type="transmembrane region" description="Helical" evidence="12">
    <location>
        <begin position="301"/>
        <end position="320"/>
    </location>
</feature>
<keyword evidence="9 12" id="KW-1133">Transmembrane helix</keyword>
<evidence type="ECO:0000256" key="4">
    <source>
        <dbReference type="ARBA" id="ARBA00011938"/>
    </source>
</evidence>
<feature type="transmembrane region" description="Helical" evidence="12">
    <location>
        <begin position="127"/>
        <end position="145"/>
    </location>
</feature>
<feature type="domain" description="Beta-mannosidase Ig-fold" evidence="13">
    <location>
        <begin position="737"/>
        <end position="790"/>
    </location>
</feature>
<name>A0ABN7RHD1_OIKDI</name>
<comment type="similarity">
    <text evidence="3">Belongs to the ALG6/ALG8 glucosyltransferase family.</text>
</comment>